<dbReference type="AlphaFoldDB" id="A0A540WSJ9"/>
<accession>A0A540WSJ9</accession>
<evidence type="ECO:0000313" key="1">
    <source>
        <dbReference type="EMBL" id="TQF12006.1"/>
    </source>
</evidence>
<proteinExistence type="predicted"/>
<dbReference type="Proteomes" id="UP000315369">
    <property type="component" value="Unassembled WGS sequence"/>
</dbReference>
<protein>
    <submittedName>
        <fullName evidence="1">Uncharacterized protein</fullName>
    </submittedName>
</protein>
<keyword evidence="2" id="KW-1185">Reference proteome</keyword>
<gene>
    <name evidence="1" type="ORF">FJV41_31255</name>
</gene>
<name>A0A540WSJ9_9BACT</name>
<reference evidence="1 2" key="1">
    <citation type="submission" date="2019-06" db="EMBL/GenBank/DDBJ databases">
        <authorList>
            <person name="Livingstone P."/>
            <person name="Whitworth D."/>
        </authorList>
    </citation>
    <scope>NUCLEOTIDE SEQUENCE [LARGE SCALE GENOMIC DNA]</scope>
    <source>
        <strain evidence="1 2">AM401</strain>
    </source>
</reference>
<dbReference type="EMBL" id="VIFM01000159">
    <property type="protein sequence ID" value="TQF12006.1"/>
    <property type="molecule type" value="Genomic_DNA"/>
</dbReference>
<evidence type="ECO:0000313" key="2">
    <source>
        <dbReference type="Proteomes" id="UP000315369"/>
    </source>
</evidence>
<dbReference type="RefSeq" id="WP_141646249.1">
    <property type="nucleotide sequence ID" value="NZ_VIFM01000159.1"/>
</dbReference>
<organism evidence="1 2">
    <name type="scientific">Myxococcus llanfairpwllgwyngyllgogerychwyrndrobwllllantysiliogogogochensis</name>
    <dbReference type="NCBI Taxonomy" id="2590453"/>
    <lineage>
        <taxon>Bacteria</taxon>
        <taxon>Pseudomonadati</taxon>
        <taxon>Myxococcota</taxon>
        <taxon>Myxococcia</taxon>
        <taxon>Myxococcales</taxon>
        <taxon>Cystobacterineae</taxon>
        <taxon>Myxococcaceae</taxon>
        <taxon>Myxococcus</taxon>
    </lineage>
</organism>
<sequence length="85" mass="8797">MSSSTINRAALAVAATVIRSLVERGDGHMYLDLADRELQPAGVGDVDRDELDAALSAIADQLLAGATALVTTERGGGPSFKRATK</sequence>
<comment type="caution">
    <text evidence="1">The sequence shown here is derived from an EMBL/GenBank/DDBJ whole genome shotgun (WGS) entry which is preliminary data.</text>
</comment>